<dbReference type="EnsemblPlants" id="Solyc12g021160.1.1">
    <property type="protein sequence ID" value="Solyc12g021160.1.1.1"/>
    <property type="gene ID" value="Solyc12g021160.1"/>
</dbReference>
<evidence type="ECO:0000256" key="1">
    <source>
        <dbReference type="SAM" id="Phobius"/>
    </source>
</evidence>
<keyword evidence="3" id="KW-1185">Reference proteome</keyword>
<reference evidence="2" key="2">
    <citation type="submission" date="2019-01" db="UniProtKB">
        <authorList>
            <consortium name="EnsemblPlants"/>
        </authorList>
    </citation>
    <scope>IDENTIFICATION</scope>
    <source>
        <strain evidence="2">cv. Heinz 1706</strain>
    </source>
</reference>
<dbReference type="AlphaFoldDB" id="A0A3Q7JUF4"/>
<keyword evidence="1" id="KW-0812">Transmembrane</keyword>
<accession>A0A3Q7JUF4</accession>
<reference evidence="2" key="1">
    <citation type="journal article" date="2012" name="Nature">
        <title>The tomato genome sequence provides insights into fleshy fruit evolution.</title>
        <authorList>
            <consortium name="Tomato Genome Consortium"/>
        </authorList>
    </citation>
    <scope>NUCLEOTIDE SEQUENCE [LARGE SCALE GENOMIC DNA]</scope>
    <source>
        <strain evidence="2">cv. Heinz 1706</strain>
    </source>
</reference>
<dbReference type="InParanoid" id="A0A3Q7JUF4"/>
<keyword evidence="1" id="KW-1133">Transmembrane helix</keyword>
<dbReference type="PaxDb" id="4081-Solyc12g021160.1.1"/>
<feature type="transmembrane region" description="Helical" evidence="1">
    <location>
        <begin position="20"/>
        <end position="51"/>
    </location>
</feature>
<evidence type="ECO:0000313" key="2">
    <source>
        <dbReference type="EnsemblPlants" id="Solyc12g021160.1.1.1"/>
    </source>
</evidence>
<name>A0A3Q7JUF4_SOLLC</name>
<organism evidence="2">
    <name type="scientific">Solanum lycopersicum</name>
    <name type="common">Tomato</name>
    <name type="synonym">Lycopersicon esculentum</name>
    <dbReference type="NCBI Taxonomy" id="4081"/>
    <lineage>
        <taxon>Eukaryota</taxon>
        <taxon>Viridiplantae</taxon>
        <taxon>Streptophyta</taxon>
        <taxon>Embryophyta</taxon>
        <taxon>Tracheophyta</taxon>
        <taxon>Spermatophyta</taxon>
        <taxon>Magnoliopsida</taxon>
        <taxon>eudicotyledons</taxon>
        <taxon>Gunneridae</taxon>
        <taxon>Pentapetalae</taxon>
        <taxon>asterids</taxon>
        <taxon>lamiids</taxon>
        <taxon>Solanales</taxon>
        <taxon>Solanaceae</taxon>
        <taxon>Solanoideae</taxon>
        <taxon>Solaneae</taxon>
        <taxon>Solanum</taxon>
        <taxon>Solanum subgen. Lycopersicon</taxon>
    </lineage>
</organism>
<evidence type="ECO:0000313" key="3">
    <source>
        <dbReference type="Proteomes" id="UP000004994"/>
    </source>
</evidence>
<keyword evidence="1" id="KW-0472">Membrane</keyword>
<proteinExistence type="predicted"/>
<dbReference type="Gramene" id="Solyc12g021160.1.1">
    <property type="protein sequence ID" value="Solyc12g021160.1.1.1"/>
    <property type="gene ID" value="Solyc12g021160.1"/>
</dbReference>
<dbReference type="Proteomes" id="UP000004994">
    <property type="component" value="Chromosome 12"/>
</dbReference>
<sequence>MLSPVSSSLHRVDSVQRFLLASKFSCVCFICIYVLLFLTICLCLVLFCLVWNN</sequence>
<protein>
    <submittedName>
        <fullName evidence="2">Uncharacterized protein</fullName>
    </submittedName>
</protein>